<dbReference type="Proteomes" id="UP000198660">
    <property type="component" value="Unassembled WGS sequence"/>
</dbReference>
<reference evidence="2" key="1">
    <citation type="submission" date="2016-10" db="EMBL/GenBank/DDBJ databases">
        <authorList>
            <person name="Varghese N."/>
            <person name="Submissions S."/>
        </authorList>
    </citation>
    <scope>NUCLEOTIDE SEQUENCE [LARGE SCALE GENOMIC DNA]</scope>
    <source>
        <strain evidence="2">DSM 45789</strain>
    </source>
</reference>
<sequence length="91" mass="10719">MKDIMTNLPIFDGSKEAIIWFEKKYERYFILKYTGKIGGHIVYVCHLINDKKRYNQGLKKLHDVGIVNGLELATSYFILLIWEDGEVDMLY</sequence>
<gene>
    <name evidence="1" type="ORF">SAMN05444972_107128</name>
</gene>
<dbReference type="OrthoDB" id="2428270at2"/>
<protein>
    <submittedName>
        <fullName evidence="1">Uncharacterized protein</fullName>
    </submittedName>
</protein>
<keyword evidence="2" id="KW-1185">Reference proteome</keyword>
<proteinExistence type="predicted"/>
<evidence type="ECO:0000313" key="2">
    <source>
        <dbReference type="Proteomes" id="UP000198660"/>
    </source>
</evidence>
<organism evidence="1 2">
    <name type="scientific">Marininema halotolerans</name>
    <dbReference type="NCBI Taxonomy" id="1155944"/>
    <lineage>
        <taxon>Bacteria</taxon>
        <taxon>Bacillati</taxon>
        <taxon>Bacillota</taxon>
        <taxon>Bacilli</taxon>
        <taxon>Bacillales</taxon>
        <taxon>Thermoactinomycetaceae</taxon>
        <taxon>Marininema</taxon>
    </lineage>
</organism>
<dbReference type="AlphaFoldDB" id="A0A1I6SJF4"/>
<name>A0A1I6SJF4_9BACL</name>
<evidence type="ECO:0000313" key="1">
    <source>
        <dbReference type="EMBL" id="SFS76898.1"/>
    </source>
</evidence>
<dbReference type="RefSeq" id="WP_091837299.1">
    <property type="nucleotide sequence ID" value="NZ_FPAA01000007.1"/>
</dbReference>
<dbReference type="EMBL" id="FPAA01000007">
    <property type="protein sequence ID" value="SFS76898.1"/>
    <property type="molecule type" value="Genomic_DNA"/>
</dbReference>
<accession>A0A1I6SJF4</accession>